<dbReference type="Pfam" id="PF05239">
    <property type="entry name" value="PRC"/>
    <property type="match status" value="1"/>
</dbReference>
<gene>
    <name evidence="2" type="ORF">SAMN05216388_10367</name>
</gene>
<dbReference type="InterPro" id="IPR011033">
    <property type="entry name" value="PRC_barrel-like_sf"/>
</dbReference>
<protein>
    <submittedName>
        <fullName evidence="2">Sporulation protein YlmC, PRC-barrel domain family</fullName>
    </submittedName>
</protein>
<keyword evidence="3" id="KW-1185">Reference proteome</keyword>
<dbReference type="OrthoDB" id="68960at2157"/>
<dbReference type="EMBL" id="FOCX01000036">
    <property type="protein sequence ID" value="SEP13271.1"/>
    <property type="molecule type" value="Genomic_DNA"/>
</dbReference>
<organism evidence="2 3">
    <name type="scientific">Halorientalis persicus</name>
    <dbReference type="NCBI Taxonomy" id="1367881"/>
    <lineage>
        <taxon>Archaea</taxon>
        <taxon>Methanobacteriati</taxon>
        <taxon>Methanobacteriota</taxon>
        <taxon>Stenosarchaea group</taxon>
        <taxon>Halobacteria</taxon>
        <taxon>Halobacteriales</taxon>
        <taxon>Haloarculaceae</taxon>
        <taxon>Halorientalis</taxon>
    </lineage>
</organism>
<accession>A0A1H8VD54</accession>
<evidence type="ECO:0000313" key="2">
    <source>
        <dbReference type="EMBL" id="SEP13271.1"/>
    </source>
</evidence>
<dbReference type="InterPro" id="IPR027275">
    <property type="entry name" value="PRC-brl_dom"/>
</dbReference>
<name>A0A1H8VD54_9EURY</name>
<evidence type="ECO:0000313" key="3">
    <source>
        <dbReference type="Proteomes" id="UP000198775"/>
    </source>
</evidence>
<reference evidence="3" key="1">
    <citation type="submission" date="2016-10" db="EMBL/GenBank/DDBJ databases">
        <authorList>
            <person name="Varghese N."/>
            <person name="Submissions S."/>
        </authorList>
    </citation>
    <scope>NUCLEOTIDE SEQUENCE [LARGE SCALE GENOMIC DNA]</scope>
    <source>
        <strain evidence="3">IBRC-M 10043</strain>
    </source>
</reference>
<sequence>MDGPTQEITALVGREVYSSNGVFVGEVEDVRLDLDDVQVTGLALHEVNHDLFGERARGNRGVILPYDWVQAVGDVVLVSDIIERLRTPEEEEEKEITA</sequence>
<dbReference type="Proteomes" id="UP000198775">
    <property type="component" value="Unassembled WGS sequence"/>
</dbReference>
<dbReference type="PANTHER" id="PTHR38137">
    <property type="entry name" value="PRC-BARREL DOMAIN PROTEIN"/>
    <property type="match status" value="1"/>
</dbReference>
<dbReference type="Gene3D" id="2.30.30.240">
    <property type="entry name" value="PRC-barrel domain"/>
    <property type="match status" value="1"/>
</dbReference>
<proteinExistence type="predicted"/>
<dbReference type="PANTHER" id="PTHR38137:SF1">
    <property type="entry name" value="PRC-BARREL DOMAIN-CONTAINING PROTEIN"/>
    <property type="match status" value="1"/>
</dbReference>
<feature type="domain" description="PRC-barrel" evidence="1">
    <location>
        <begin position="8"/>
        <end position="81"/>
    </location>
</feature>
<evidence type="ECO:0000259" key="1">
    <source>
        <dbReference type="Pfam" id="PF05239"/>
    </source>
</evidence>
<dbReference type="RefSeq" id="WP_092663983.1">
    <property type="nucleotide sequence ID" value="NZ_FOCX01000036.1"/>
</dbReference>
<dbReference type="SUPFAM" id="SSF50346">
    <property type="entry name" value="PRC-barrel domain"/>
    <property type="match status" value="1"/>
</dbReference>
<dbReference type="AlphaFoldDB" id="A0A1H8VD54"/>